<evidence type="ECO:0000313" key="3">
    <source>
        <dbReference type="Proteomes" id="UP000576209"/>
    </source>
</evidence>
<dbReference type="InterPro" id="IPR050228">
    <property type="entry name" value="Carboxylesterase_BioH"/>
</dbReference>
<dbReference type="RefSeq" id="WP_183494233.1">
    <property type="nucleotide sequence ID" value="NZ_JACIFF010000001.1"/>
</dbReference>
<dbReference type="SUPFAM" id="SSF53474">
    <property type="entry name" value="alpha/beta-Hydrolases"/>
    <property type="match status" value="1"/>
</dbReference>
<dbReference type="PROSITE" id="PS51257">
    <property type="entry name" value="PROKAR_LIPOPROTEIN"/>
    <property type="match status" value="1"/>
</dbReference>
<reference evidence="2 3" key="1">
    <citation type="submission" date="2020-08" db="EMBL/GenBank/DDBJ databases">
        <title>Genomic Encyclopedia of Type Strains, Phase IV (KMG-IV): sequencing the most valuable type-strain genomes for metagenomic binning, comparative biology and taxonomic classification.</title>
        <authorList>
            <person name="Goeker M."/>
        </authorList>
    </citation>
    <scope>NUCLEOTIDE SEQUENCE [LARGE SCALE GENOMIC DNA]</scope>
    <source>
        <strain evidence="2 3">DSM 105137</strain>
    </source>
</reference>
<dbReference type="PANTHER" id="PTHR43194:SF2">
    <property type="entry name" value="PEROXISOMAL MEMBRANE PROTEIN LPX1"/>
    <property type="match status" value="1"/>
</dbReference>
<keyword evidence="3" id="KW-1185">Reference proteome</keyword>
<dbReference type="InterPro" id="IPR000073">
    <property type="entry name" value="AB_hydrolase_1"/>
</dbReference>
<dbReference type="EMBL" id="JACIFF010000001">
    <property type="protein sequence ID" value="MBB4078001.1"/>
    <property type="molecule type" value="Genomic_DNA"/>
</dbReference>
<gene>
    <name evidence="2" type="ORF">GGR28_000602</name>
</gene>
<evidence type="ECO:0000259" key="1">
    <source>
        <dbReference type="Pfam" id="PF00561"/>
    </source>
</evidence>
<dbReference type="Proteomes" id="UP000576209">
    <property type="component" value="Unassembled WGS sequence"/>
</dbReference>
<evidence type="ECO:0000313" key="2">
    <source>
        <dbReference type="EMBL" id="MBB4078001.1"/>
    </source>
</evidence>
<proteinExistence type="predicted"/>
<dbReference type="AlphaFoldDB" id="A0A840DYE8"/>
<protein>
    <submittedName>
        <fullName evidence="2">Pimeloyl-ACP methyl ester carboxylesterase</fullName>
    </submittedName>
</protein>
<accession>A0A840DYE8</accession>
<comment type="caution">
    <text evidence="2">The sequence shown here is derived from an EMBL/GenBank/DDBJ whole genome shotgun (WGS) entry which is preliminary data.</text>
</comment>
<dbReference type="Pfam" id="PF00561">
    <property type="entry name" value="Abhydrolase_1"/>
    <property type="match status" value="1"/>
</dbReference>
<dbReference type="PANTHER" id="PTHR43194">
    <property type="entry name" value="HYDROLASE ALPHA/BETA FOLD FAMILY"/>
    <property type="match status" value="1"/>
</dbReference>
<dbReference type="InterPro" id="IPR029058">
    <property type="entry name" value="AB_hydrolase_fold"/>
</dbReference>
<dbReference type="Gene3D" id="3.40.50.1820">
    <property type="entry name" value="alpha/beta hydrolase"/>
    <property type="match status" value="1"/>
</dbReference>
<sequence length="329" mass="35888">MKTKRKLEVPNGQTMKSTLIVLFLIVLGLAGCKVQNLAVGEVSEIETAAIDRPKSVTVRGNTMHYIEKGSGEPVILIHGAIGDYTAWGQQIDALALTHRAIAISRRYAWPNQQPNRDDSFDCTVALHSNDLAAFMEALDIPSAHLIGHSYGAMIALRTAIDHPELVNSLVLGEPVVESLISGTHIGDSVIADTRISANLAVSHYEAGRDEAAMRTFIKMVFGSDESYDAVPQAWRDKWLQNLVEGICIAETQDMASLARKDIAQLNIPSLLIEGEYSPAIFRLVTDSLNAILPNSELKVLSKASHGLQGENPVEFNRAVGKFLRDNPIK</sequence>
<name>A0A840DYE8_9BACT</name>
<feature type="domain" description="AB hydrolase-1" evidence="1">
    <location>
        <begin position="73"/>
        <end position="312"/>
    </location>
</feature>
<organism evidence="2 3">
    <name type="scientific">Neolewinella aquimaris</name>
    <dbReference type="NCBI Taxonomy" id="1835722"/>
    <lineage>
        <taxon>Bacteria</taxon>
        <taxon>Pseudomonadati</taxon>
        <taxon>Bacteroidota</taxon>
        <taxon>Saprospiria</taxon>
        <taxon>Saprospirales</taxon>
        <taxon>Lewinellaceae</taxon>
        <taxon>Neolewinella</taxon>
    </lineage>
</organism>